<keyword evidence="8" id="KW-0458">Lysosome</keyword>
<dbReference type="Pfam" id="PF03227">
    <property type="entry name" value="GILT"/>
    <property type="match status" value="1"/>
</dbReference>
<gene>
    <name evidence="11" type="primary">GILT</name>
</gene>
<dbReference type="PROSITE" id="PS51110">
    <property type="entry name" value="SAP_A"/>
    <property type="match status" value="1"/>
</dbReference>
<name>A0A0U3AM91_ACISI</name>
<keyword evidence="5 8" id="KW-1015">Disulfide bond</keyword>
<sequence length="254" mass="28523">MKCVLFVSVLVLWAAKGSVCKPACRYPPSQWCSSYEIAVSCQVEKRCVEFNRSQSEAPVQVSLYYESLCPGCRGFLVMQLFPTWILLMDIMNVTLVPYGNAQEKFDGKQWQFTCQHGEEECLGNMIETCIMDSLGDADKYFPVLFCMESSQDVIKSGEACLKLYEPTVQWESIMTCVKGDQGNKLMHANAQLTDALKPAHQYVPWVTLNGEHTDAMQDKAMSSLFNLVRSTYKGEKPVACTGATKTKPTTYCMN</sequence>
<evidence type="ECO:0000256" key="6">
    <source>
        <dbReference type="ARBA" id="ARBA00023180"/>
    </source>
</evidence>
<dbReference type="InterPro" id="IPR004911">
    <property type="entry name" value="Interferon-induced_GILT"/>
</dbReference>
<organism evidence="11">
    <name type="scientific">Acipenser sinensis</name>
    <name type="common">Chinese sturgeon</name>
    <dbReference type="NCBI Taxonomy" id="61970"/>
    <lineage>
        <taxon>Eukaryota</taxon>
        <taxon>Metazoa</taxon>
        <taxon>Chordata</taxon>
        <taxon>Craniata</taxon>
        <taxon>Vertebrata</taxon>
        <taxon>Euteleostomi</taxon>
        <taxon>Actinopterygii</taxon>
        <taxon>Chondrostei</taxon>
        <taxon>Acipenseriformes</taxon>
        <taxon>Acipenseridae</taxon>
        <taxon>Acipenser</taxon>
    </lineage>
</organism>
<dbReference type="EC" id="1.8.-.-" evidence="8"/>
<keyword evidence="4 8" id="KW-0732">Signal</keyword>
<dbReference type="InterPro" id="IPR003119">
    <property type="entry name" value="SAP_A"/>
</dbReference>
<evidence type="ECO:0000256" key="9">
    <source>
        <dbReference type="SAM" id="SignalP"/>
    </source>
</evidence>
<evidence type="ECO:0000256" key="7">
    <source>
        <dbReference type="ARBA" id="ARBA00059163"/>
    </source>
</evidence>
<comment type="subcellular location">
    <subcellularLocation>
        <location evidence="8">Secreted</location>
    </subcellularLocation>
    <subcellularLocation>
        <location evidence="8">Lysosome</location>
    </subcellularLocation>
</comment>
<evidence type="ECO:0000256" key="4">
    <source>
        <dbReference type="ARBA" id="ARBA00022729"/>
    </source>
</evidence>
<dbReference type="PANTHER" id="PTHR13234">
    <property type="entry name" value="GAMMA-INTERFERON INDUCIBLE LYSOSOMAL THIOL REDUCTASE GILT"/>
    <property type="match status" value="1"/>
</dbReference>
<dbReference type="GO" id="GO:0005576">
    <property type="term" value="C:extracellular region"/>
    <property type="evidence" value="ECO:0007669"/>
    <property type="project" value="UniProtKB-SubCell"/>
</dbReference>
<evidence type="ECO:0000256" key="2">
    <source>
        <dbReference type="ARBA" id="ARBA00011615"/>
    </source>
</evidence>
<dbReference type="PANTHER" id="PTHR13234:SF8">
    <property type="entry name" value="GAMMA-INTERFERON-INDUCIBLE LYSOSOMAL THIOL REDUCTASE"/>
    <property type="match status" value="1"/>
</dbReference>
<keyword evidence="3 8" id="KW-0964">Secreted</keyword>
<dbReference type="EMBL" id="KT326920">
    <property type="protein sequence ID" value="ALT22396.1"/>
    <property type="molecule type" value="mRNA"/>
</dbReference>
<dbReference type="GO" id="GO:0002376">
    <property type="term" value="P:immune system process"/>
    <property type="evidence" value="ECO:0007669"/>
    <property type="project" value="UniProtKB-KW"/>
</dbReference>
<keyword evidence="6 8" id="KW-0325">Glycoprotein</keyword>
<feature type="signal peptide" evidence="9">
    <location>
        <begin position="1"/>
        <end position="20"/>
    </location>
</feature>
<dbReference type="GO" id="GO:0016671">
    <property type="term" value="F:oxidoreductase activity, acting on a sulfur group of donors, disulfide as acceptor"/>
    <property type="evidence" value="ECO:0007669"/>
    <property type="project" value="UniProtKB-UniRule"/>
</dbReference>
<keyword evidence="8" id="KW-0391">Immunity</keyword>
<dbReference type="GO" id="GO:0005764">
    <property type="term" value="C:lysosome"/>
    <property type="evidence" value="ECO:0007669"/>
    <property type="project" value="UniProtKB-SubCell"/>
</dbReference>
<evidence type="ECO:0000313" key="11">
    <source>
        <dbReference type="EMBL" id="ALT22396.1"/>
    </source>
</evidence>
<evidence type="ECO:0000256" key="3">
    <source>
        <dbReference type="ARBA" id="ARBA00022525"/>
    </source>
</evidence>
<comment type="similarity">
    <text evidence="1 8">Belongs to the GILT family.</text>
</comment>
<proteinExistence type="evidence at transcript level"/>
<feature type="chain" id="PRO_5006836076" description="Gamma-interferon-inducible lysosomal thiol reductase" evidence="9">
    <location>
        <begin position="21"/>
        <end position="254"/>
    </location>
</feature>
<keyword evidence="8" id="KW-0560">Oxidoreductase</keyword>
<evidence type="ECO:0000259" key="10">
    <source>
        <dbReference type="PROSITE" id="PS51110"/>
    </source>
</evidence>
<dbReference type="SMR" id="A0A0U3AM91"/>
<protein>
    <recommendedName>
        <fullName evidence="8">Gamma-interferon-inducible lysosomal thiol reductase</fullName>
        <ecNumber evidence="8">1.8.-.-</ecNumber>
    </recommendedName>
    <alternativeName>
        <fullName evidence="8">Gamma-interferon-inducible protein IP-30</fullName>
    </alternativeName>
</protein>
<comment type="function">
    <text evidence="8">Lysosomal thiol reductase that can reduce protein disulfide bonds. Facilitates the complete unfolding of proteins destined for lysosomal degradation. Plays an important role in antigen processing.</text>
</comment>
<evidence type="ECO:0000256" key="5">
    <source>
        <dbReference type="ARBA" id="ARBA00023157"/>
    </source>
</evidence>
<comment type="function">
    <text evidence="7">Lysosomal thiol reductase that can reduce protein disulfide bonds. May facilitate the complete unfolding of proteins destined for lysosomal degradation. Plays an important role in antigen processing. Facilitates the generation of MHC class II-restricted epitodes from disulfide bond-containing antigen by the endocytic reduction of disulfide bonds. Also facilitates MHC class I-restricted recognition of exogenous antigens containing disulfide bonds by CD8+ T-cells or crosspresentation.</text>
</comment>
<evidence type="ECO:0000256" key="1">
    <source>
        <dbReference type="ARBA" id="ARBA00005679"/>
    </source>
</evidence>
<evidence type="ECO:0000256" key="8">
    <source>
        <dbReference type="RuleBase" id="RU369109"/>
    </source>
</evidence>
<comment type="subunit">
    <text evidence="2 8">Dimer; disulfide-linked.</text>
</comment>
<reference evidence="11" key="1">
    <citation type="submission" date="2015-07" db="EMBL/GenBank/DDBJ databases">
        <title>Isolation and characterization of gamma-interferon-inducible lysosomal thiol reductase (GILT) from the Chinese sturgeon (Acipenser sinensis).</title>
        <authorList>
            <person name="You X."/>
            <person name="Liu L."/>
            <person name="Li X."/>
            <person name="Nie D."/>
            <person name="Liao Z."/>
        </authorList>
    </citation>
    <scope>NUCLEOTIDE SEQUENCE</scope>
    <source>
        <tissue evidence="11">Spleen</tissue>
    </source>
</reference>
<accession>A0A0U3AM91</accession>
<feature type="domain" description="Saposin A-type" evidence="10">
    <location>
        <begin position="17"/>
        <end position="57"/>
    </location>
</feature>
<keyword evidence="8" id="KW-0676">Redox-active center</keyword>
<dbReference type="AlphaFoldDB" id="A0A0U3AM91"/>